<keyword evidence="1" id="KW-0812">Transmembrane</keyword>
<sequence length="87" mass="9837">MKLKEMDHRDRILYILGMSLCGVILFVITAGVIIALLLSSGSRKQKQWLDSPTHGDNRITELKQIPEEMTGKDLNGSKISILRRETN</sequence>
<gene>
    <name evidence="2" type="ORF">ACFOY7_05125</name>
</gene>
<name>A0ABV8WRE6_9BACI</name>
<evidence type="ECO:0000313" key="3">
    <source>
        <dbReference type="Proteomes" id="UP001595882"/>
    </source>
</evidence>
<dbReference type="Proteomes" id="UP001595882">
    <property type="component" value="Unassembled WGS sequence"/>
</dbReference>
<organism evidence="2 3">
    <name type="scientific">Gracilibacillus xinjiangensis</name>
    <dbReference type="NCBI Taxonomy" id="1193282"/>
    <lineage>
        <taxon>Bacteria</taxon>
        <taxon>Bacillati</taxon>
        <taxon>Bacillota</taxon>
        <taxon>Bacilli</taxon>
        <taxon>Bacillales</taxon>
        <taxon>Bacillaceae</taxon>
        <taxon>Gracilibacillus</taxon>
    </lineage>
</organism>
<proteinExistence type="predicted"/>
<feature type="transmembrane region" description="Helical" evidence="1">
    <location>
        <begin position="12"/>
        <end position="38"/>
    </location>
</feature>
<keyword evidence="1" id="KW-0472">Membrane</keyword>
<dbReference type="RefSeq" id="WP_390250047.1">
    <property type="nucleotide sequence ID" value="NZ_JBHSDT010000004.1"/>
</dbReference>
<keyword evidence="3" id="KW-1185">Reference proteome</keyword>
<evidence type="ECO:0000256" key="1">
    <source>
        <dbReference type="SAM" id="Phobius"/>
    </source>
</evidence>
<comment type="caution">
    <text evidence="2">The sequence shown here is derived from an EMBL/GenBank/DDBJ whole genome shotgun (WGS) entry which is preliminary data.</text>
</comment>
<keyword evidence="1" id="KW-1133">Transmembrane helix</keyword>
<protein>
    <recommendedName>
        <fullName evidence="4">YtzI protein</fullName>
    </recommendedName>
</protein>
<evidence type="ECO:0000313" key="2">
    <source>
        <dbReference type="EMBL" id="MFC4402447.1"/>
    </source>
</evidence>
<reference evidence="3" key="1">
    <citation type="journal article" date="2019" name="Int. J. Syst. Evol. Microbiol.">
        <title>The Global Catalogue of Microorganisms (GCM) 10K type strain sequencing project: providing services to taxonomists for standard genome sequencing and annotation.</title>
        <authorList>
            <consortium name="The Broad Institute Genomics Platform"/>
            <consortium name="The Broad Institute Genome Sequencing Center for Infectious Disease"/>
            <person name="Wu L."/>
            <person name="Ma J."/>
        </authorList>
    </citation>
    <scope>NUCLEOTIDE SEQUENCE [LARGE SCALE GENOMIC DNA]</scope>
    <source>
        <strain evidence="3">CCUG 37865</strain>
    </source>
</reference>
<dbReference type="EMBL" id="JBHSDT010000004">
    <property type="protein sequence ID" value="MFC4402447.1"/>
    <property type="molecule type" value="Genomic_DNA"/>
</dbReference>
<evidence type="ECO:0008006" key="4">
    <source>
        <dbReference type="Google" id="ProtNLM"/>
    </source>
</evidence>
<accession>A0ABV8WRE6</accession>